<gene>
    <name evidence="1" type="ORF">AMORRO_LOCUS828</name>
</gene>
<accession>A0A9N8YVL0</accession>
<name>A0A9N8YVL0_9GLOM</name>
<proteinExistence type="predicted"/>
<sequence>MSIHSIDATRPNGIIIHSLVRYRLVGTCSLLMFVARSGTIKTQEIALCSKLLRIQRDTLPVRPILSTILSLMDNDKCAGCVTSYGTPVGTSAYRKIFFVEILQKSSSTFVKQRTVATRPWDNEDNVLCDYPSGEIDYSNEETSDHAIAMVQKLEFQRSRQKSFTHPQIVSTLTRYIPFSVSYLGSMRVRSESEFTSSSFPLDSLLPLDWNTRFDFPFLYENNSAYHYYQPCNTFGTHSVRTVKPAMASGSDNQNTLRRKICPDDVTTESLRL</sequence>
<evidence type="ECO:0000313" key="2">
    <source>
        <dbReference type="Proteomes" id="UP000789342"/>
    </source>
</evidence>
<comment type="caution">
    <text evidence="1">The sequence shown here is derived from an EMBL/GenBank/DDBJ whole genome shotgun (WGS) entry which is preliminary data.</text>
</comment>
<evidence type="ECO:0000313" key="1">
    <source>
        <dbReference type="EMBL" id="CAG8449517.1"/>
    </source>
</evidence>
<reference evidence="1" key="1">
    <citation type="submission" date="2021-06" db="EMBL/GenBank/DDBJ databases">
        <authorList>
            <person name="Kallberg Y."/>
            <person name="Tangrot J."/>
            <person name="Rosling A."/>
        </authorList>
    </citation>
    <scope>NUCLEOTIDE SEQUENCE</scope>
    <source>
        <strain evidence="1">CL551</strain>
    </source>
</reference>
<organism evidence="1 2">
    <name type="scientific">Acaulospora morrowiae</name>
    <dbReference type="NCBI Taxonomy" id="94023"/>
    <lineage>
        <taxon>Eukaryota</taxon>
        <taxon>Fungi</taxon>
        <taxon>Fungi incertae sedis</taxon>
        <taxon>Mucoromycota</taxon>
        <taxon>Glomeromycotina</taxon>
        <taxon>Glomeromycetes</taxon>
        <taxon>Diversisporales</taxon>
        <taxon>Acaulosporaceae</taxon>
        <taxon>Acaulospora</taxon>
    </lineage>
</organism>
<dbReference type="AlphaFoldDB" id="A0A9N8YVL0"/>
<protein>
    <submittedName>
        <fullName evidence="1">9032_t:CDS:1</fullName>
    </submittedName>
</protein>
<dbReference type="Proteomes" id="UP000789342">
    <property type="component" value="Unassembled WGS sequence"/>
</dbReference>
<dbReference type="EMBL" id="CAJVPV010000270">
    <property type="protein sequence ID" value="CAG8449517.1"/>
    <property type="molecule type" value="Genomic_DNA"/>
</dbReference>
<keyword evidence="2" id="KW-1185">Reference proteome</keyword>